<dbReference type="CDD" id="cd09917">
    <property type="entry name" value="F-box_SF"/>
    <property type="match status" value="1"/>
</dbReference>
<dbReference type="AlphaFoldDB" id="A0A167M1F1"/>
<gene>
    <name evidence="2" type="ORF">CALVIDRAFT_515043</name>
</gene>
<dbReference type="Proteomes" id="UP000076738">
    <property type="component" value="Unassembled WGS sequence"/>
</dbReference>
<dbReference type="InterPro" id="IPR001810">
    <property type="entry name" value="F-box_dom"/>
</dbReference>
<evidence type="ECO:0000313" key="3">
    <source>
        <dbReference type="Proteomes" id="UP000076738"/>
    </source>
</evidence>
<evidence type="ECO:0000259" key="1">
    <source>
        <dbReference type="PROSITE" id="PS50181"/>
    </source>
</evidence>
<dbReference type="SMART" id="SM00256">
    <property type="entry name" value="FBOX"/>
    <property type="match status" value="1"/>
</dbReference>
<dbReference type="InterPro" id="IPR036047">
    <property type="entry name" value="F-box-like_dom_sf"/>
</dbReference>
<dbReference type="Pfam" id="PF00646">
    <property type="entry name" value="F-box"/>
    <property type="match status" value="1"/>
</dbReference>
<accession>A0A167M1F1</accession>
<evidence type="ECO:0000313" key="2">
    <source>
        <dbReference type="EMBL" id="KZO96245.1"/>
    </source>
</evidence>
<feature type="domain" description="F-box" evidence="1">
    <location>
        <begin position="1"/>
        <end position="47"/>
    </location>
</feature>
<keyword evidence="3" id="KW-1185">Reference proteome</keyword>
<dbReference type="SUPFAM" id="SSF81383">
    <property type="entry name" value="F-box domain"/>
    <property type="match status" value="1"/>
</dbReference>
<sequence>MKLLPFDVWVKILRLLPLRDYIAARRVCRTLYTAAMSRTMLLRWARRVLMSYHVHLRSLGLGALQDLTDTQLEWIIAQPFAVERFLTNTDNEVPSSDGEGVWASSPRIYQFPTTADYETHGALPSPNEYQTFELLPGGRWLLGLTQSTLVCFDLGSPLAPWASACAVADVNFYQGTPMQRSRTNSAFPLHWQMDDAVQGEAIATILVEGQCSMEGENVSASFVCVVRFHATDDGTTLILHNHLLFPHDERVIALRGDVVVIRYTSRYVNTWVCMWDWKEDRIGVYVESIASHGPFTPTGLHRVPRDHLLWSFPDRFSFDSSRTSRTITLYNMPNLPHPVQRSAWQPGTFVDRYQVENFPVAVLSSSGDLVAAFLRLPLGPDSTLDDDFAMYLLSKTMDRTVADGCRLHVTLERVLLEGSPASDSSPPYSLPTSTILNTSVLHLGGEQRWSRQLHLPNHVVLMWYAEERLLAIPLSSVNQEQQHRGVQERKLQLRRFYDPLKHVVGPEPEGYARLHRICAFSGRLVSISPSTGRLAVLDPDHTSTTGRRTS</sequence>
<dbReference type="PROSITE" id="PS50181">
    <property type="entry name" value="FBOX"/>
    <property type="match status" value="1"/>
</dbReference>
<protein>
    <recommendedName>
        <fullName evidence="1">F-box domain-containing protein</fullName>
    </recommendedName>
</protein>
<proteinExistence type="predicted"/>
<name>A0A167M1F1_CALVF</name>
<reference evidence="2 3" key="1">
    <citation type="journal article" date="2016" name="Mol. Biol. Evol.">
        <title>Comparative Genomics of Early-Diverging Mushroom-Forming Fungi Provides Insights into the Origins of Lignocellulose Decay Capabilities.</title>
        <authorList>
            <person name="Nagy L.G."/>
            <person name="Riley R."/>
            <person name="Tritt A."/>
            <person name="Adam C."/>
            <person name="Daum C."/>
            <person name="Floudas D."/>
            <person name="Sun H."/>
            <person name="Yadav J.S."/>
            <person name="Pangilinan J."/>
            <person name="Larsson K.H."/>
            <person name="Matsuura K."/>
            <person name="Barry K."/>
            <person name="Labutti K."/>
            <person name="Kuo R."/>
            <person name="Ohm R.A."/>
            <person name="Bhattacharya S.S."/>
            <person name="Shirouzu T."/>
            <person name="Yoshinaga Y."/>
            <person name="Martin F.M."/>
            <person name="Grigoriev I.V."/>
            <person name="Hibbett D.S."/>
        </authorList>
    </citation>
    <scope>NUCLEOTIDE SEQUENCE [LARGE SCALE GENOMIC DNA]</scope>
    <source>
        <strain evidence="2 3">TUFC12733</strain>
    </source>
</reference>
<dbReference type="EMBL" id="KV417285">
    <property type="protein sequence ID" value="KZO96245.1"/>
    <property type="molecule type" value="Genomic_DNA"/>
</dbReference>
<organism evidence="2 3">
    <name type="scientific">Calocera viscosa (strain TUFC12733)</name>
    <dbReference type="NCBI Taxonomy" id="1330018"/>
    <lineage>
        <taxon>Eukaryota</taxon>
        <taxon>Fungi</taxon>
        <taxon>Dikarya</taxon>
        <taxon>Basidiomycota</taxon>
        <taxon>Agaricomycotina</taxon>
        <taxon>Dacrymycetes</taxon>
        <taxon>Dacrymycetales</taxon>
        <taxon>Dacrymycetaceae</taxon>
        <taxon>Calocera</taxon>
    </lineage>
</organism>